<reference evidence="4 5" key="1">
    <citation type="submission" date="2020-10" db="EMBL/GenBank/DDBJ databases">
        <title>Draft genome of Ramlibacter aquaticus LMG 30558.</title>
        <authorList>
            <person name="Props R."/>
        </authorList>
    </citation>
    <scope>NUCLEOTIDE SEQUENCE [LARGE SCALE GENOMIC DNA]</scope>
    <source>
        <strain evidence="4 5">LMG 30558</strain>
    </source>
</reference>
<dbReference type="InterPro" id="IPR037118">
    <property type="entry name" value="Val-tRNA_synth_C_sf"/>
</dbReference>
<gene>
    <name evidence="4" type="ORF">IM725_08130</name>
</gene>
<dbReference type="InterPro" id="IPR032524">
    <property type="entry name" value="ABC_tran_C"/>
</dbReference>
<dbReference type="Gene3D" id="1.10.287.380">
    <property type="entry name" value="Valyl-tRNA synthetase, C-terminal domain"/>
    <property type="match status" value="1"/>
</dbReference>
<feature type="domain" description="ABC transporter Uup C-terminal" evidence="3">
    <location>
        <begin position="1"/>
        <end position="66"/>
    </location>
</feature>
<dbReference type="GO" id="GO:0005524">
    <property type="term" value="F:ATP binding"/>
    <property type="evidence" value="ECO:0007669"/>
    <property type="project" value="UniProtKB-KW"/>
</dbReference>
<accession>A0ABR9SF70</accession>
<evidence type="ECO:0000313" key="4">
    <source>
        <dbReference type="EMBL" id="MBE7940534.1"/>
    </source>
</evidence>
<evidence type="ECO:0000313" key="5">
    <source>
        <dbReference type="Proteomes" id="UP000715965"/>
    </source>
</evidence>
<organism evidence="4 5">
    <name type="scientific">Ramlibacter aquaticus</name>
    <dbReference type="NCBI Taxonomy" id="2780094"/>
    <lineage>
        <taxon>Bacteria</taxon>
        <taxon>Pseudomonadati</taxon>
        <taxon>Pseudomonadota</taxon>
        <taxon>Betaproteobacteria</taxon>
        <taxon>Burkholderiales</taxon>
        <taxon>Comamonadaceae</taxon>
        <taxon>Ramlibacter</taxon>
    </lineage>
</organism>
<keyword evidence="5" id="KW-1185">Reference proteome</keyword>
<keyword evidence="1" id="KW-0547">Nucleotide-binding</keyword>
<keyword evidence="2 4" id="KW-0067">ATP-binding</keyword>
<evidence type="ECO:0000256" key="1">
    <source>
        <dbReference type="ARBA" id="ARBA00022741"/>
    </source>
</evidence>
<sequence length="69" mass="7494">SYKEQRELEALPARIEALETEQKTLQARLADGTLYASDGALAAQFAARNAAIEDELMAALERWEALGGS</sequence>
<feature type="non-terminal residue" evidence="4">
    <location>
        <position position="1"/>
    </location>
</feature>
<proteinExistence type="predicted"/>
<name>A0ABR9SF70_9BURK</name>
<dbReference type="EMBL" id="JADDOJ010000025">
    <property type="protein sequence ID" value="MBE7940534.1"/>
    <property type="molecule type" value="Genomic_DNA"/>
</dbReference>
<evidence type="ECO:0000256" key="2">
    <source>
        <dbReference type="ARBA" id="ARBA00022840"/>
    </source>
</evidence>
<dbReference type="Pfam" id="PF16326">
    <property type="entry name" value="ABC_tran_CTD"/>
    <property type="match status" value="1"/>
</dbReference>
<evidence type="ECO:0000259" key="3">
    <source>
        <dbReference type="Pfam" id="PF16326"/>
    </source>
</evidence>
<dbReference type="Proteomes" id="UP000715965">
    <property type="component" value="Unassembled WGS sequence"/>
</dbReference>
<comment type="caution">
    <text evidence="4">The sequence shown here is derived from an EMBL/GenBank/DDBJ whole genome shotgun (WGS) entry which is preliminary data.</text>
</comment>
<protein>
    <submittedName>
        <fullName evidence="4">ABC transporter ATP-binding protein</fullName>
    </submittedName>
</protein>